<keyword evidence="4" id="KW-0966">Cell projection</keyword>
<dbReference type="PANTHER" id="PTHR13720">
    <property type="entry name" value="WD-40 REPEAT PROTEIN"/>
    <property type="match status" value="1"/>
</dbReference>
<dbReference type="Proteomes" id="UP000015103">
    <property type="component" value="Unassembled WGS sequence"/>
</dbReference>
<dbReference type="InterPro" id="IPR011992">
    <property type="entry name" value="EF-hand-dom_pair"/>
</dbReference>
<dbReference type="SUPFAM" id="SSF50978">
    <property type="entry name" value="WD40 repeat-like"/>
    <property type="match status" value="1"/>
</dbReference>
<keyword evidence="2" id="KW-0853">WD repeat</keyword>
<dbReference type="PANTHER" id="PTHR13720:SF13">
    <property type="entry name" value="CILIA- AND FLAGELLA-ASSOCIATED PROTEIN 251"/>
    <property type="match status" value="1"/>
</dbReference>
<comment type="subcellular location">
    <subcellularLocation>
        <location evidence="1">Cell projection</location>
        <location evidence="1">Cilium</location>
    </subcellularLocation>
</comment>
<accession>A0A905QWI9</accession>
<dbReference type="RefSeq" id="XP_073982142.1">
    <property type="nucleotide sequence ID" value="XM_074126041.1"/>
</dbReference>
<protein>
    <recommendedName>
        <fullName evidence="5">Cilia- and flagella-associated protein 251</fullName>
    </recommendedName>
</protein>
<proteinExistence type="predicted"/>
<dbReference type="EnsemblMetazoa" id="RPRC017792-RA">
    <property type="protein sequence ID" value="RPRC017792-PA"/>
    <property type="gene ID" value="RPRC017792"/>
</dbReference>
<dbReference type="GO" id="GO:0031514">
    <property type="term" value="C:motile cilium"/>
    <property type="evidence" value="ECO:0007669"/>
    <property type="project" value="TreeGrafter"/>
</dbReference>
<evidence type="ECO:0000256" key="3">
    <source>
        <dbReference type="ARBA" id="ARBA00022737"/>
    </source>
</evidence>
<name>A0A905QWI9_RHOPR</name>
<evidence type="ECO:0000313" key="7">
    <source>
        <dbReference type="Proteomes" id="UP000015103"/>
    </source>
</evidence>
<dbReference type="InterPro" id="IPR001680">
    <property type="entry name" value="WD40_rpt"/>
</dbReference>
<dbReference type="InterPro" id="IPR015943">
    <property type="entry name" value="WD40/YVTN_repeat-like_dom_sf"/>
</dbReference>
<evidence type="ECO:0000256" key="1">
    <source>
        <dbReference type="ARBA" id="ARBA00004138"/>
    </source>
</evidence>
<dbReference type="SUPFAM" id="SSF47473">
    <property type="entry name" value="EF-hand"/>
    <property type="match status" value="1"/>
</dbReference>
<evidence type="ECO:0000256" key="5">
    <source>
        <dbReference type="ARBA" id="ARBA00040994"/>
    </source>
</evidence>
<dbReference type="InterPro" id="IPR050630">
    <property type="entry name" value="WD_repeat_EMAP"/>
</dbReference>
<dbReference type="SUPFAM" id="SSF50998">
    <property type="entry name" value="Quinoprotein alcohol dehydrogenase-like"/>
    <property type="match status" value="1"/>
</dbReference>
<dbReference type="AlphaFoldDB" id="A0A905QWI9"/>
<evidence type="ECO:0000313" key="6">
    <source>
        <dbReference type="EnsemblMetazoa" id="RPRC017792-PA"/>
    </source>
</evidence>
<keyword evidence="7" id="KW-1185">Reference proteome</keyword>
<dbReference type="GeneID" id="141453188"/>
<evidence type="ECO:0000256" key="2">
    <source>
        <dbReference type="ARBA" id="ARBA00022574"/>
    </source>
</evidence>
<reference evidence="6" key="1">
    <citation type="submission" date="2022-10" db="UniProtKB">
        <authorList>
            <consortium name="EnsemblMetazoa"/>
        </authorList>
    </citation>
    <scope>IDENTIFICATION</scope>
</reference>
<keyword evidence="3" id="KW-0677">Repeat</keyword>
<dbReference type="Pfam" id="PF00400">
    <property type="entry name" value="WD40"/>
    <property type="match status" value="1"/>
</dbReference>
<dbReference type="Gene3D" id="2.130.10.10">
    <property type="entry name" value="YVTN repeat-like/Quinoprotein amine dehydrogenase"/>
    <property type="match status" value="2"/>
</dbReference>
<dbReference type="SMART" id="SM00320">
    <property type="entry name" value="WD40"/>
    <property type="match status" value="6"/>
</dbReference>
<dbReference type="EMBL" id="ACPB03000489">
    <property type="status" value="NOT_ANNOTATED_CDS"/>
    <property type="molecule type" value="Genomic_DNA"/>
</dbReference>
<dbReference type="InterPro" id="IPR011047">
    <property type="entry name" value="Quinoprotein_ADH-like_sf"/>
</dbReference>
<sequence>MSDTKNVKKGDNPLFDEEDSKCIAKCQVVDSLMAFVDPERERKLSSLPGSLRKKAVGTSFGAEPVLLHEWSFGYDCNKPFINLTTDYGSIVGLITANMLILCNYEYKTMMPLCGHVNSLHQISGDSTGKWLASFDKSENNRIVIWDLAKGVPVKTIYVNQINAENLLMSPRAKYLIFTNNDQPCKLELYIWSAKQQNAAATVKFDQRIKTVLNVCFSKRCDEYIAVTTPSHIIFLTFDMGNHVISYYNPKTNRYWPTTPVEYTCSTYDDELNLCYSASSSGDLAFWSDDSVTNKFLDKEKHSEINAPTKMTNQLDGKFFLRLHKYKIIKLSMVDRYLVCLDDESFITFYDQNLKSVYVFSDIIGDKIIDFQMNLYPRYYRPTTYEKSSLADSAFLNRFTYPERKVSVARWQDADSSVKVEPEEIHTFNPRDIIIQTINNQLVYLNPVQKKIYSIFEDSINNASAIEVSPVSDHLYIGTLTCEIYLYDYLKKERLFERKLTPKNDKDANVSCLKFSTNGNILACGMSDGTLYCLEPTTLLEIPEQDFNKSKTSIHTIEFCNESRYLAYADKDYIIALFTIEPKFSLIGMFRAHYKPITDVTFTVWDSVTKMYSIGRDGYLNEYDLKECEENQRLTFSRRILVEKQTEPLAIVRSPACSKMLIISMSCSHFRFLDTDSMNLADVKKSPSLDDNIDIFLELHCGNVSGNQYYLFASGCKIGLIKGPLDGNPFKWMTIRAGTSKITELCASREGYYAFSIIDTDAYVQMWKITPSNLDFLERIGGRGLKPYFALLKGGKKNPIITQLQELFCLALMQHQGLYKLEELEVSNNREITLCEVPSILRGMGAFPTNMEIESLLNMNSLKSSLISNQRLTFNCFAAFFFNLYHEDDYTYHHIEKAFRTICSYGQPENVNVTEPMIRREDFIKVLEEEGEKFSPFETYNLLRTLVGHKEGDRYFYGELEDISNFKFLPPKISFQYFVAKLIGFGGLKYDESEEVPDEMPLNLYEAEPFLIKEVNAK</sequence>
<evidence type="ECO:0000256" key="4">
    <source>
        <dbReference type="ARBA" id="ARBA00023273"/>
    </source>
</evidence>
<organism evidence="6 7">
    <name type="scientific">Rhodnius prolixus</name>
    <name type="common">Triatomid bug</name>
    <dbReference type="NCBI Taxonomy" id="13249"/>
    <lineage>
        <taxon>Eukaryota</taxon>
        <taxon>Metazoa</taxon>
        <taxon>Ecdysozoa</taxon>
        <taxon>Arthropoda</taxon>
        <taxon>Hexapoda</taxon>
        <taxon>Insecta</taxon>
        <taxon>Pterygota</taxon>
        <taxon>Neoptera</taxon>
        <taxon>Paraneoptera</taxon>
        <taxon>Hemiptera</taxon>
        <taxon>Heteroptera</taxon>
        <taxon>Panheteroptera</taxon>
        <taxon>Cimicomorpha</taxon>
        <taxon>Reduviidae</taxon>
        <taxon>Triatominae</taxon>
        <taxon>Rhodnius</taxon>
    </lineage>
</organism>
<dbReference type="InterPro" id="IPR036322">
    <property type="entry name" value="WD40_repeat_dom_sf"/>
</dbReference>